<evidence type="ECO:0000313" key="2">
    <source>
        <dbReference type="Proteomes" id="UP001055811"/>
    </source>
</evidence>
<dbReference type="Proteomes" id="UP001055811">
    <property type="component" value="Linkage Group LG04"/>
</dbReference>
<accession>A0ACB9E2E3</accession>
<comment type="caution">
    <text evidence="1">The sequence shown here is derived from an EMBL/GenBank/DDBJ whole genome shotgun (WGS) entry which is preliminary data.</text>
</comment>
<gene>
    <name evidence="1" type="ORF">L2E82_24769</name>
</gene>
<reference evidence="2" key="1">
    <citation type="journal article" date="2022" name="Mol. Ecol. Resour.">
        <title>The genomes of chicory, endive, great burdock and yacon provide insights into Asteraceae palaeo-polyploidization history and plant inulin production.</title>
        <authorList>
            <person name="Fan W."/>
            <person name="Wang S."/>
            <person name="Wang H."/>
            <person name="Wang A."/>
            <person name="Jiang F."/>
            <person name="Liu H."/>
            <person name="Zhao H."/>
            <person name="Xu D."/>
            <person name="Zhang Y."/>
        </authorList>
    </citation>
    <scope>NUCLEOTIDE SEQUENCE [LARGE SCALE GENOMIC DNA]</scope>
    <source>
        <strain evidence="2">cv. Punajuju</strain>
    </source>
</reference>
<reference evidence="1 2" key="2">
    <citation type="journal article" date="2022" name="Mol. Ecol. Resour.">
        <title>The genomes of chicory, endive, great burdock and yacon provide insights into Asteraceae paleo-polyploidization history and plant inulin production.</title>
        <authorList>
            <person name="Fan W."/>
            <person name="Wang S."/>
            <person name="Wang H."/>
            <person name="Wang A."/>
            <person name="Jiang F."/>
            <person name="Liu H."/>
            <person name="Zhao H."/>
            <person name="Xu D."/>
            <person name="Zhang Y."/>
        </authorList>
    </citation>
    <scope>NUCLEOTIDE SEQUENCE [LARGE SCALE GENOMIC DNA]</scope>
    <source>
        <strain evidence="2">cv. Punajuju</strain>
        <tissue evidence="1">Leaves</tissue>
    </source>
</reference>
<proteinExistence type="predicted"/>
<protein>
    <submittedName>
        <fullName evidence="1">Uncharacterized protein</fullName>
    </submittedName>
</protein>
<sequence>MLTQFETLKCTYALRRELSVMGYHIRFVYWKEMSMRVQEGRTFYYIFVIFTRKRSSHFCKWGFISSC</sequence>
<keyword evidence="2" id="KW-1185">Reference proteome</keyword>
<name>A0ACB9E2E3_CICIN</name>
<organism evidence="1 2">
    <name type="scientific">Cichorium intybus</name>
    <name type="common">Chicory</name>
    <dbReference type="NCBI Taxonomy" id="13427"/>
    <lineage>
        <taxon>Eukaryota</taxon>
        <taxon>Viridiplantae</taxon>
        <taxon>Streptophyta</taxon>
        <taxon>Embryophyta</taxon>
        <taxon>Tracheophyta</taxon>
        <taxon>Spermatophyta</taxon>
        <taxon>Magnoliopsida</taxon>
        <taxon>eudicotyledons</taxon>
        <taxon>Gunneridae</taxon>
        <taxon>Pentapetalae</taxon>
        <taxon>asterids</taxon>
        <taxon>campanulids</taxon>
        <taxon>Asterales</taxon>
        <taxon>Asteraceae</taxon>
        <taxon>Cichorioideae</taxon>
        <taxon>Cichorieae</taxon>
        <taxon>Cichoriinae</taxon>
        <taxon>Cichorium</taxon>
    </lineage>
</organism>
<dbReference type="EMBL" id="CM042012">
    <property type="protein sequence ID" value="KAI3752733.1"/>
    <property type="molecule type" value="Genomic_DNA"/>
</dbReference>
<evidence type="ECO:0000313" key="1">
    <source>
        <dbReference type="EMBL" id="KAI3752733.1"/>
    </source>
</evidence>